<keyword evidence="1" id="KW-0597">Phosphoprotein</keyword>
<dbReference type="Gene3D" id="1.10.287.130">
    <property type="match status" value="1"/>
</dbReference>
<organism evidence="4 5">
    <name type="scientific">Blautia wexlerae</name>
    <dbReference type="NCBI Taxonomy" id="418240"/>
    <lineage>
        <taxon>Bacteria</taxon>
        <taxon>Bacillati</taxon>
        <taxon>Bacillota</taxon>
        <taxon>Clostridia</taxon>
        <taxon>Lachnospirales</taxon>
        <taxon>Lachnospiraceae</taxon>
        <taxon>Blautia</taxon>
    </lineage>
</organism>
<comment type="caution">
    <text evidence="4">The sequence shown here is derived from an EMBL/GenBank/DDBJ whole genome shotgun (WGS) entry which is preliminary data.</text>
</comment>
<dbReference type="AlphaFoldDB" id="A0A6L8SZP5"/>
<evidence type="ECO:0000256" key="2">
    <source>
        <dbReference type="ARBA" id="ARBA00022679"/>
    </source>
</evidence>
<reference evidence="4 5" key="1">
    <citation type="journal article" date="2019" name="Nat. Med.">
        <title>A library of human gut bacterial isolates paired with longitudinal multiomics data enables mechanistic microbiome research.</title>
        <authorList>
            <person name="Poyet M."/>
            <person name="Groussin M."/>
            <person name="Gibbons S.M."/>
            <person name="Avila-Pacheco J."/>
            <person name="Jiang X."/>
            <person name="Kearney S.M."/>
            <person name="Perrotta A.R."/>
            <person name="Berdy B."/>
            <person name="Zhao S."/>
            <person name="Lieberman T.D."/>
            <person name="Swanson P.K."/>
            <person name="Smith M."/>
            <person name="Roesemann S."/>
            <person name="Alexander J.E."/>
            <person name="Rich S.A."/>
            <person name="Livny J."/>
            <person name="Vlamakis H."/>
            <person name="Clish C."/>
            <person name="Bullock K."/>
            <person name="Deik A."/>
            <person name="Scott J."/>
            <person name="Pierce K.A."/>
            <person name="Xavier R.J."/>
            <person name="Alm E.J."/>
        </authorList>
    </citation>
    <scope>NUCLEOTIDE SEQUENCE [LARGE SCALE GENOMIC DNA]</scope>
    <source>
        <strain evidence="4 5">BIOML-A1</strain>
    </source>
</reference>
<dbReference type="EMBL" id="WWVQ01000002">
    <property type="protein sequence ID" value="MZL31888.1"/>
    <property type="molecule type" value="Genomic_DNA"/>
</dbReference>
<accession>A0A6L8SZP5</accession>
<evidence type="ECO:0008006" key="6">
    <source>
        <dbReference type="Google" id="ProtNLM"/>
    </source>
</evidence>
<gene>
    <name evidence="4" type="ORF">GT728_01400</name>
</gene>
<dbReference type="GO" id="GO:0000155">
    <property type="term" value="F:phosphorelay sensor kinase activity"/>
    <property type="evidence" value="ECO:0007669"/>
    <property type="project" value="InterPro"/>
</dbReference>
<evidence type="ECO:0000313" key="5">
    <source>
        <dbReference type="Proteomes" id="UP000477285"/>
    </source>
</evidence>
<name>A0A6L8SZP5_9FIRM</name>
<evidence type="ECO:0000256" key="3">
    <source>
        <dbReference type="ARBA" id="ARBA00022777"/>
    </source>
</evidence>
<evidence type="ECO:0000313" key="4">
    <source>
        <dbReference type="EMBL" id="MZL31888.1"/>
    </source>
</evidence>
<dbReference type="InterPro" id="IPR016120">
    <property type="entry name" value="Sig_transdc_His_kin_SpoOB"/>
</dbReference>
<keyword evidence="2" id="KW-0808">Transferase</keyword>
<protein>
    <recommendedName>
        <fullName evidence="6">SpoOB alpha-helical domain-containing protein</fullName>
    </recommendedName>
</protein>
<dbReference type="RefSeq" id="WP_161233265.1">
    <property type="nucleotide sequence ID" value="NZ_WWVJ01000011.1"/>
</dbReference>
<dbReference type="SUPFAM" id="SSF55890">
    <property type="entry name" value="Sporulation response regulatory protein Spo0B"/>
    <property type="match status" value="1"/>
</dbReference>
<evidence type="ECO:0000256" key="1">
    <source>
        <dbReference type="ARBA" id="ARBA00022553"/>
    </source>
</evidence>
<keyword evidence="3" id="KW-0418">Kinase</keyword>
<dbReference type="Proteomes" id="UP000477285">
    <property type="component" value="Unassembled WGS sequence"/>
</dbReference>
<sequence length="74" mass="8890">MKKQINDSVQLSNEYASLRKWNHDIENHIMSVMYLMDMKKYEEAETYTASVLSRLNCRPQEKQPEEDCSHEKEH</sequence>
<proteinExistence type="predicted"/>